<name>A0A0J7JZV6_LASNI</name>
<comment type="caution">
    <text evidence="9">The sequence shown here is derived from an EMBL/GenBank/DDBJ whole genome shotgun (WGS) entry which is preliminary data.</text>
</comment>
<dbReference type="GO" id="GO:0006780">
    <property type="term" value="P:uroporphyrinogen III biosynthetic process"/>
    <property type="evidence" value="ECO:0007669"/>
    <property type="project" value="UniProtKB-UniRule"/>
</dbReference>
<evidence type="ECO:0000256" key="6">
    <source>
        <dbReference type="ARBA" id="ARBA00048617"/>
    </source>
</evidence>
<dbReference type="Gene3D" id="3.40.50.10090">
    <property type="match status" value="2"/>
</dbReference>
<gene>
    <name evidence="9" type="ORF">RF55_19598</name>
</gene>
<accession>A0A0J7JZV6</accession>
<evidence type="ECO:0000313" key="9">
    <source>
        <dbReference type="EMBL" id="KMQ83582.1"/>
    </source>
</evidence>
<sequence>MKRAAHLASVELPLKGWQVVLTRPAGEASAWRSAIRALGGAPLSLPGMRLAAPADEALVVRQWQQALLARWVIFTSPIAVRFAAGLGGWSAAMHALAMGEATRRALARRGVEAVAPRRQDSEGLLALPALQQLAGQSVALVGGGDGRGLLRQQLQRRGARLSEVQVYRRLPPRLNRRHVAAVQGLSTAALLLLSSVEALTHLQAGLPEPVWQQLCQTQVIASSARVAAAAQAAGCRYLVSAGSALRADMLATAVGVARATAA</sequence>
<dbReference type="InterPro" id="IPR039793">
    <property type="entry name" value="UROS/Hem4"/>
</dbReference>
<comment type="pathway">
    <text evidence="1 7">Porphyrin-containing compound metabolism; protoporphyrin-IX biosynthesis; coproporphyrinogen-III from 5-aminolevulinate: step 3/4.</text>
</comment>
<dbReference type="Proteomes" id="UP000036403">
    <property type="component" value="Unassembled WGS sequence"/>
</dbReference>
<evidence type="ECO:0000256" key="7">
    <source>
        <dbReference type="RuleBase" id="RU366031"/>
    </source>
</evidence>
<dbReference type="EC" id="4.2.1.75" evidence="3 7"/>
<dbReference type="EMBL" id="LBMM01019222">
    <property type="protein sequence ID" value="KMQ83582.1"/>
    <property type="molecule type" value="Genomic_DNA"/>
</dbReference>
<comment type="function">
    <text evidence="7">Catalyzes cyclization of the linear tetrapyrrole, hydroxymethylbilane, to the macrocyclic uroporphyrinogen III.</text>
</comment>
<dbReference type="GO" id="GO:0006782">
    <property type="term" value="P:protoporphyrinogen IX biosynthetic process"/>
    <property type="evidence" value="ECO:0007669"/>
    <property type="project" value="UniProtKB-UniRule"/>
</dbReference>
<keyword evidence="4 7" id="KW-0456">Lyase</keyword>
<evidence type="ECO:0000256" key="3">
    <source>
        <dbReference type="ARBA" id="ARBA00013109"/>
    </source>
</evidence>
<reference evidence="9 10" key="1">
    <citation type="submission" date="2015-04" db="EMBL/GenBank/DDBJ databases">
        <title>Lasius niger genome sequencing.</title>
        <authorList>
            <person name="Konorov E.A."/>
            <person name="Nikitin M.A."/>
            <person name="Kirill M.V."/>
            <person name="Chang P."/>
        </authorList>
    </citation>
    <scope>NUCLEOTIDE SEQUENCE [LARGE SCALE GENOMIC DNA]</scope>
    <source>
        <tissue evidence="9">Whole</tissue>
    </source>
</reference>
<evidence type="ECO:0000256" key="2">
    <source>
        <dbReference type="ARBA" id="ARBA00008133"/>
    </source>
</evidence>
<feature type="domain" description="Tetrapyrrole biosynthesis uroporphyrinogen III synthase" evidence="8">
    <location>
        <begin position="30"/>
        <end position="240"/>
    </location>
</feature>
<comment type="similarity">
    <text evidence="2 7">Belongs to the uroporphyrinogen-III synthase family.</text>
</comment>
<dbReference type="CDD" id="cd06578">
    <property type="entry name" value="HemD"/>
    <property type="match status" value="1"/>
</dbReference>
<proteinExistence type="inferred from homology"/>
<keyword evidence="10" id="KW-1185">Reference proteome</keyword>
<evidence type="ECO:0000256" key="4">
    <source>
        <dbReference type="ARBA" id="ARBA00023239"/>
    </source>
</evidence>
<organism evidence="9 10">
    <name type="scientific">Lasius niger</name>
    <name type="common">Black garden ant</name>
    <dbReference type="NCBI Taxonomy" id="67767"/>
    <lineage>
        <taxon>Eukaryota</taxon>
        <taxon>Metazoa</taxon>
        <taxon>Ecdysozoa</taxon>
        <taxon>Arthropoda</taxon>
        <taxon>Hexapoda</taxon>
        <taxon>Insecta</taxon>
        <taxon>Pterygota</taxon>
        <taxon>Neoptera</taxon>
        <taxon>Endopterygota</taxon>
        <taxon>Hymenoptera</taxon>
        <taxon>Apocrita</taxon>
        <taxon>Aculeata</taxon>
        <taxon>Formicoidea</taxon>
        <taxon>Formicidae</taxon>
        <taxon>Formicinae</taxon>
        <taxon>Lasius</taxon>
        <taxon>Lasius</taxon>
    </lineage>
</organism>
<dbReference type="SUPFAM" id="SSF69618">
    <property type="entry name" value="HemD-like"/>
    <property type="match status" value="1"/>
</dbReference>
<comment type="catalytic activity">
    <reaction evidence="6 7">
        <text>hydroxymethylbilane = uroporphyrinogen III + H2O</text>
        <dbReference type="Rhea" id="RHEA:18965"/>
        <dbReference type="ChEBI" id="CHEBI:15377"/>
        <dbReference type="ChEBI" id="CHEBI:57308"/>
        <dbReference type="ChEBI" id="CHEBI:57845"/>
        <dbReference type="EC" id="4.2.1.75"/>
    </reaction>
</comment>
<dbReference type="AlphaFoldDB" id="A0A0J7JZV6"/>
<dbReference type="GO" id="GO:0004852">
    <property type="term" value="F:uroporphyrinogen-III synthase activity"/>
    <property type="evidence" value="ECO:0007669"/>
    <property type="project" value="UniProtKB-UniRule"/>
</dbReference>
<protein>
    <recommendedName>
        <fullName evidence="3 7">Uroporphyrinogen-III synthase</fullName>
        <ecNumber evidence="3 7">4.2.1.75</ecNumber>
    </recommendedName>
</protein>
<keyword evidence="5 7" id="KW-0627">Porphyrin biosynthesis</keyword>
<dbReference type="InterPro" id="IPR036108">
    <property type="entry name" value="4pyrrol_syn_uPrphyn_synt_sf"/>
</dbReference>
<dbReference type="PaxDb" id="67767-A0A0J7JZV6"/>
<dbReference type="PANTHER" id="PTHR38042">
    <property type="entry name" value="UROPORPHYRINOGEN-III SYNTHASE, CHLOROPLASTIC"/>
    <property type="match status" value="1"/>
</dbReference>
<dbReference type="InterPro" id="IPR003754">
    <property type="entry name" value="4pyrrol_synth_uPrphyn_synth"/>
</dbReference>
<evidence type="ECO:0000256" key="1">
    <source>
        <dbReference type="ARBA" id="ARBA00004772"/>
    </source>
</evidence>
<evidence type="ECO:0000259" key="8">
    <source>
        <dbReference type="Pfam" id="PF02602"/>
    </source>
</evidence>
<dbReference type="PANTHER" id="PTHR38042:SF1">
    <property type="entry name" value="UROPORPHYRINOGEN-III SYNTHASE, CHLOROPLASTIC"/>
    <property type="match status" value="1"/>
</dbReference>
<evidence type="ECO:0000256" key="5">
    <source>
        <dbReference type="ARBA" id="ARBA00023244"/>
    </source>
</evidence>
<dbReference type="Pfam" id="PF02602">
    <property type="entry name" value="HEM4"/>
    <property type="match status" value="1"/>
</dbReference>
<evidence type="ECO:0000313" key="10">
    <source>
        <dbReference type="Proteomes" id="UP000036403"/>
    </source>
</evidence>
<dbReference type="UniPathway" id="UPA00251">
    <property type="reaction ID" value="UER00320"/>
</dbReference>